<dbReference type="GO" id="GO:0006777">
    <property type="term" value="P:Mo-molybdopterin cofactor biosynthetic process"/>
    <property type="evidence" value="ECO:0007669"/>
    <property type="project" value="InterPro"/>
</dbReference>
<accession>A0A933SDQ2</accession>
<name>A0A933SDQ2_UNCEI</name>
<dbReference type="EMBL" id="JACRIW010000055">
    <property type="protein sequence ID" value="MBI5169476.1"/>
    <property type="molecule type" value="Genomic_DNA"/>
</dbReference>
<dbReference type="InterPro" id="IPR003448">
    <property type="entry name" value="Mopterin_biosynth_MoaE"/>
</dbReference>
<dbReference type="AlphaFoldDB" id="A0A933SDQ2"/>
<dbReference type="Gene3D" id="3.90.1170.40">
    <property type="entry name" value="Molybdopterin biosynthesis MoaE subunit"/>
    <property type="match status" value="1"/>
</dbReference>
<comment type="caution">
    <text evidence="1">The sequence shown here is derived from an EMBL/GenBank/DDBJ whole genome shotgun (WGS) entry which is preliminary data.</text>
</comment>
<dbReference type="CDD" id="cd00756">
    <property type="entry name" value="MoaE"/>
    <property type="match status" value="1"/>
</dbReference>
<organism evidence="1 2">
    <name type="scientific">Eiseniibacteriota bacterium</name>
    <dbReference type="NCBI Taxonomy" id="2212470"/>
    <lineage>
        <taxon>Bacteria</taxon>
        <taxon>Candidatus Eiseniibacteriota</taxon>
    </lineage>
</organism>
<dbReference type="Proteomes" id="UP000696931">
    <property type="component" value="Unassembled WGS sequence"/>
</dbReference>
<sequence length="140" mass="15611">MATLSHEPLDAAAATAALQRRDCGAVLTFLGTTRDHHDGRHVTRLSYEAYEPMALRELEALERESCERFEIEACTVAHRLGEVPPAEPSVVVVVASHHRGPAFDACRWVMDELKKRVPIWKKETYAEGGEEWVSGTKLEG</sequence>
<evidence type="ECO:0000313" key="2">
    <source>
        <dbReference type="Proteomes" id="UP000696931"/>
    </source>
</evidence>
<gene>
    <name evidence="1" type="ORF">HZA61_08315</name>
</gene>
<reference evidence="1" key="1">
    <citation type="submission" date="2020-07" db="EMBL/GenBank/DDBJ databases">
        <title>Huge and variable diversity of episymbiotic CPR bacteria and DPANN archaea in groundwater ecosystems.</title>
        <authorList>
            <person name="He C.Y."/>
            <person name="Keren R."/>
            <person name="Whittaker M."/>
            <person name="Farag I.F."/>
            <person name="Doudna J."/>
            <person name="Cate J.H.D."/>
            <person name="Banfield J.F."/>
        </authorList>
    </citation>
    <scope>NUCLEOTIDE SEQUENCE</scope>
    <source>
        <strain evidence="1">NC_groundwater_1813_Pr3_B-0.1um_71_17</strain>
    </source>
</reference>
<proteinExistence type="predicted"/>
<dbReference type="Pfam" id="PF02391">
    <property type="entry name" value="MoaE"/>
    <property type="match status" value="1"/>
</dbReference>
<protein>
    <submittedName>
        <fullName evidence="1">Molybdenum cofactor biosynthesis protein MoaE</fullName>
    </submittedName>
</protein>
<dbReference type="InterPro" id="IPR036563">
    <property type="entry name" value="MoaE_sf"/>
</dbReference>
<dbReference type="PANTHER" id="PTHR23404">
    <property type="entry name" value="MOLYBDOPTERIN SYNTHASE RELATED"/>
    <property type="match status" value="1"/>
</dbReference>
<dbReference type="SUPFAM" id="SSF54690">
    <property type="entry name" value="Molybdopterin synthase subunit MoaE"/>
    <property type="match status" value="1"/>
</dbReference>
<evidence type="ECO:0000313" key="1">
    <source>
        <dbReference type="EMBL" id="MBI5169476.1"/>
    </source>
</evidence>